<feature type="domain" description="C2H2-type" evidence="5">
    <location>
        <begin position="368"/>
        <end position="395"/>
    </location>
</feature>
<feature type="compositionally biased region" description="Acidic residues" evidence="4">
    <location>
        <begin position="1324"/>
        <end position="1335"/>
    </location>
</feature>
<dbReference type="FunFam" id="3.30.160.60:FF:003271">
    <property type="entry name" value="PR domain-containing 2, with ZNF domain a"/>
    <property type="match status" value="1"/>
</dbReference>
<dbReference type="Gene3D" id="2.170.270.10">
    <property type="entry name" value="SET domain"/>
    <property type="match status" value="1"/>
</dbReference>
<dbReference type="GlyGen" id="F1QGQ8">
    <property type="glycosylation" value="3 sites"/>
</dbReference>
<feature type="compositionally biased region" description="Polar residues" evidence="4">
    <location>
        <begin position="1106"/>
        <end position="1135"/>
    </location>
</feature>
<reference evidence="7" key="1">
    <citation type="submission" date="2011-07" db="UniProtKB">
        <authorList>
            <consortium name="Ensembl"/>
        </authorList>
    </citation>
    <scope>IDENTIFICATION</scope>
    <source>
        <strain evidence="7">Tuebingen</strain>
    </source>
</reference>
<dbReference type="SMART" id="SM00355">
    <property type="entry name" value="ZnF_C2H2"/>
    <property type="match status" value="8"/>
</dbReference>
<feature type="compositionally biased region" description="Polar residues" evidence="4">
    <location>
        <begin position="218"/>
        <end position="246"/>
    </location>
</feature>
<keyword evidence="2" id="KW-0804">Transcription</keyword>
<feature type="domain" description="C2H2-type" evidence="5">
    <location>
        <begin position="1215"/>
        <end position="1243"/>
    </location>
</feature>
<feature type="region of interest" description="Disordered" evidence="4">
    <location>
        <begin position="727"/>
        <end position="864"/>
    </location>
</feature>
<evidence type="ECO:0000313" key="9">
    <source>
        <dbReference type="RefSeq" id="XP_002663834.2"/>
    </source>
</evidence>
<dbReference type="PROSITE" id="PS50157">
    <property type="entry name" value="ZINC_FINGER_C2H2_2"/>
    <property type="match status" value="8"/>
</dbReference>
<feature type="compositionally biased region" description="Basic and acidic residues" evidence="4">
    <location>
        <begin position="172"/>
        <end position="182"/>
    </location>
</feature>
<keyword evidence="3" id="KW-0862">Zinc</keyword>
<evidence type="ECO:0000259" key="6">
    <source>
        <dbReference type="PROSITE" id="PS50280"/>
    </source>
</evidence>
<feature type="compositionally biased region" description="Polar residues" evidence="4">
    <location>
        <begin position="752"/>
        <end position="763"/>
    </location>
</feature>
<keyword evidence="3" id="KW-0863">Zinc-finger</keyword>
<feature type="region of interest" description="Disordered" evidence="4">
    <location>
        <begin position="1739"/>
        <end position="1792"/>
    </location>
</feature>
<dbReference type="SUPFAM" id="SSF82199">
    <property type="entry name" value="SET domain"/>
    <property type="match status" value="1"/>
</dbReference>
<dbReference type="HOGENOM" id="CLU_002916_1_0_1"/>
<evidence type="ECO:0000313" key="7">
    <source>
        <dbReference type="Ensembl" id="ENSDARP00000098393"/>
    </source>
</evidence>
<dbReference type="GeneTree" id="ENSGT00940000159410"/>
<sequence>MALPQGAYETLDDIPAHVWKGLPNSMKLEPSAVNPSRIGVWASRLIPKGKRFGPFVGERKKRSQVTSNVYMWEVYFPAWGWMCVDATDPMKGNWLRYVNWARSSQEQNLFPLEINRAIYYKVLRPIGPDEELLVWYNGEDNPEIAAALEEERTSNLNKKSSPRAKRARRSLKSKELSEKSRQTDLGGFCEPKKLSASEPSITEMRDSEEGLNGEEGPSSPSELQQENAVSQALSTENENPVQSHATEMNRWEGLNEENTEADGQLQQPQLNQSPQHPSEAESVEGNEKSLLQSHSGSPAEESSESPLCDTDCISSLANPELEAEGDFEDDPQGETYPCQHCERHFSTKQGLERHTHIHTTSNHQTHTFKCRYCAKPFGSQVGRRRHERRHENGSKTLNRPGSLSGTSFLPSPTVANDSATSGSVSSPSHSVVISTQNGPPQQTSESLKKEPGAESDRPFIVDENGESKELHPCKYCNKAFGTHTNMRRHQRRIHERHLMPKGVRRKGMLLQESSSQQHQHEQGQTVSLQEESPSASPPPIYVPSVETEDEGEREECMVDISNNISENLSHYIDGKIPSTSTVSNCEVIEVDSNTAALFGLDTLILSPKQIGHALKVETRTCPAKEVSCVTQATQRRRTATPPLLPGVKVEAETASSSSSLSSPSSQSSLLVGNIFSQSTETLAFPKEKTVYLSPKLKQLLQAPDGQKPAIGLITDSRLTTPLSVTSLPAVQGKFKRRTASPPTTSQNSPPQRNDNTNSATGVTCSLKVPKMESVTDSWTSPSKDHGDTESLTGKDWSPSRSGGNSCNQQPLDLSNSFSKRDDSISRGSGEAVLDLSMSRKSPVDHEVKTGSATLPPHVKRKKPNTSILEKVLMNEYAGLNSPGEEESNTVGSPDAFSSSESATCVAPSSPGSGSERLPCESTSPPSLTLMTINPSSPSSSSIASSTPPPPVLPTIPSPPPLSSKHFPLSDALTPSPFPVLSPKMSPKAVDSLEDVSDSSALTEPCHDALNSIVSESNQTAEQLDSVNSPLPQDAKRHCTADSSSKSETLLEGSTHDSKPQFLKTADQAGSSHLEWDTSSESNQSHSCEGTLPQDLNNKTEVRQKSKSPLSTVQSTPKKESSSPNFLSKLHSPQRSSEADDNLIIEDVRKKEEMVDITANGADVSPGTSVRSSDEVDSAERETFVKSFVCNVCKEPFRSIKDLSGHIIEHASEWPFKCEFCVQLFGNATALLEHRSSLHGVGRIYVCSICSKEFAFLCNLQQHQSDLHPSQSCTHTAVENGKLRPQNYTNPACANIEKDAVLDSTAGAPSENSSEEHNNDTNKVEEEEGGHEDPTEELYTTIKIMASEAGKPKGPDVRLGINQHYPSFKPPPFPYHNRSPDGSVASATNFTTHNIPQTFSTAIRCTKCGNSFDNMPELHKHILVCANASDKRRYTPKKNPIPLKQVVKQSPNGISPTGPSTGQNAFRRMGQPKRLNFNQDLTSKVKLSALNKKKNQLVQKAISQKNKFAASAKKPTARVKEEETREVHACPYCSREFTYPASLTKHIACSCPQRPVAKKLKKGALTPQDKNRSLRSRATDSEVKQEAVSGSSTPSLGKTRARTSEPVENEAPAANKGKEPQVRTKRPSSNVVNAAPQIKKGKKSNEPLTFITPAVTDDSSTRPPSKMQRGFKEVVVKKEVVDKKEVVVKKEVVNKEVGDKKEAAVKKEVVDKKEAAVKKEVVDKKEAAVKKEVVVKTAQSKKEERFSARMRERKGGPVTRSVQMTSAPSEVKNEDLLINEPGQSEESLLKLAR</sequence>
<dbReference type="GeneID" id="797296"/>
<feature type="compositionally biased region" description="Low complexity" evidence="4">
    <location>
        <begin position="740"/>
        <end position="751"/>
    </location>
</feature>
<feature type="region of interest" description="Disordered" evidence="4">
    <location>
        <begin position="511"/>
        <end position="551"/>
    </location>
</feature>
<dbReference type="Pfam" id="PF00096">
    <property type="entry name" value="zf-C2H2"/>
    <property type="match status" value="1"/>
</dbReference>
<evidence type="ECO:0000259" key="5">
    <source>
        <dbReference type="PROSITE" id="PS50157"/>
    </source>
</evidence>
<dbReference type="PANTHER" id="PTHR16515">
    <property type="entry name" value="PR DOMAIN ZINC FINGER PROTEIN"/>
    <property type="match status" value="1"/>
</dbReference>
<evidence type="ECO:0000256" key="2">
    <source>
        <dbReference type="ARBA" id="ARBA00023163"/>
    </source>
</evidence>
<feature type="compositionally biased region" description="Polar residues" evidence="4">
    <location>
        <begin position="1076"/>
        <end position="1096"/>
    </location>
</feature>
<dbReference type="SUPFAM" id="SSF57667">
    <property type="entry name" value="beta-beta-alpha zinc fingers"/>
    <property type="match status" value="2"/>
</dbReference>
<dbReference type="GO" id="GO:0005634">
    <property type="term" value="C:nucleus"/>
    <property type="evidence" value="ECO:0000318"/>
    <property type="project" value="GO_Central"/>
</dbReference>
<dbReference type="Gene3D" id="3.30.160.60">
    <property type="entry name" value="Classic Zinc Finger"/>
    <property type="match status" value="3"/>
</dbReference>
<dbReference type="PANTHER" id="PTHR16515:SF37">
    <property type="entry name" value="PR DOMAIN ZINC FINGER PROTEIN 2"/>
    <property type="match status" value="1"/>
</dbReference>
<feature type="compositionally biased region" description="Basic and acidic residues" evidence="4">
    <location>
        <begin position="1568"/>
        <end position="1584"/>
    </location>
</feature>
<dbReference type="CDD" id="cd19188">
    <property type="entry name" value="PR-SET_PRDM2"/>
    <property type="match status" value="1"/>
</dbReference>
<feature type="compositionally biased region" description="Low complexity" evidence="4">
    <location>
        <begin position="934"/>
        <end position="945"/>
    </location>
</feature>
<dbReference type="PROSITE" id="PS00028">
    <property type="entry name" value="ZINC_FINGER_C2H2_1"/>
    <property type="match status" value="6"/>
</dbReference>
<dbReference type="Pfam" id="PF21549">
    <property type="entry name" value="PRDM2_PR"/>
    <property type="match status" value="1"/>
</dbReference>
<feature type="region of interest" description="Disordered" evidence="4">
    <location>
        <begin position="1303"/>
        <end position="1335"/>
    </location>
</feature>
<evidence type="ECO:0000313" key="8">
    <source>
        <dbReference type="Proteomes" id="UP000000437"/>
    </source>
</evidence>
<dbReference type="OrthoDB" id="6414306at2759"/>
<dbReference type="SMR" id="F1QGQ8"/>
<dbReference type="GO" id="GO:0006357">
    <property type="term" value="P:regulation of transcription by RNA polymerase II"/>
    <property type="evidence" value="ECO:0000318"/>
    <property type="project" value="GO_Central"/>
</dbReference>
<feature type="domain" description="SET" evidence="6">
    <location>
        <begin position="24"/>
        <end position="137"/>
    </location>
</feature>
<dbReference type="KEGG" id="dre:797296"/>
<feature type="compositionally biased region" description="Polar residues" evidence="4">
    <location>
        <begin position="920"/>
        <end position="933"/>
    </location>
</feature>
<dbReference type="RefSeq" id="XP_002663834.2">
    <property type="nucleotide sequence ID" value="XM_002663788.7"/>
</dbReference>
<feature type="compositionally biased region" description="Basic and acidic residues" evidence="4">
    <location>
        <begin position="1313"/>
        <end position="1323"/>
    </location>
</feature>
<dbReference type="EMBL" id="CR318604">
    <property type="status" value="NOT_ANNOTATED_CDS"/>
    <property type="molecule type" value="Genomic_DNA"/>
</dbReference>
<dbReference type="InterPro" id="IPR044414">
    <property type="entry name" value="PRDM2_PR-SET"/>
</dbReference>
<feature type="compositionally biased region" description="Polar residues" evidence="4">
    <location>
        <begin position="1011"/>
        <end position="1030"/>
    </location>
</feature>
<reference evidence="7 8" key="2">
    <citation type="journal article" date="2013" name="Nature">
        <title>The zebrafish reference genome sequence and its relationship to the human genome.</title>
        <authorList>
            <consortium name="Genome Reference Consortium Zebrafish"/>
            <person name="Howe K."/>
            <person name="Clark M.D."/>
            <person name="Torroja C.F."/>
            <person name="Torrance J."/>
            <person name="Berthelot C."/>
            <person name="Muffato M."/>
            <person name="Collins J.E."/>
            <person name="Humphray S."/>
            <person name="McLaren K."/>
            <person name="Matthews L."/>
            <person name="McLaren S."/>
            <person name="Sealy I."/>
            <person name="Caccamo M."/>
            <person name="Churcher C."/>
            <person name="Scott C."/>
            <person name="Barrett J.C."/>
            <person name="Koch R."/>
            <person name="Rauch G.J."/>
            <person name="White S."/>
            <person name="Chow W."/>
            <person name="Kilian B."/>
            <person name="Quintais L.T."/>
            <person name="Guerra-Assuncao J.A."/>
            <person name="Zhou Y."/>
            <person name="Gu Y."/>
            <person name="Yen J."/>
            <person name="Vogel J.H."/>
            <person name="Eyre T."/>
            <person name="Redmond S."/>
            <person name="Banerjee R."/>
            <person name="Chi J."/>
            <person name="Fu B."/>
            <person name="Langley E."/>
            <person name="Maguire S.F."/>
            <person name="Laird G.K."/>
            <person name="Lloyd D."/>
            <person name="Kenyon E."/>
            <person name="Donaldson S."/>
            <person name="Sehra H."/>
            <person name="Almeida-King J."/>
            <person name="Loveland J."/>
            <person name="Trevanion S."/>
            <person name="Jones M."/>
            <person name="Quail M."/>
            <person name="Willey D."/>
            <person name="Hunt A."/>
            <person name="Burton J."/>
            <person name="Sims S."/>
            <person name="McLay K."/>
            <person name="Plumb B."/>
            <person name="Davis J."/>
            <person name="Clee C."/>
            <person name="Oliver K."/>
            <person name="Clark R."/>
            <person name="Riddle C."/>
            <person name="Elliot D."/>
            <person name="Eliott D."/>
            <person name="Threadgold G."/>
            <person name="Harden G."/>
            <person name="Ware D."/>
            <person name="Begum S."/>
            <person name="Mortimore B."/>
            <person name="Mortimer B."/>
            <person name="Kerry G."/>
            <person name="Heath P."/>
            <person name="Phillimore B."/>
            <person name="Tracey A."/>
            <person name="Corby N."/>
            <person name="Dunn M."/>
            <person name="Johnson C."/>
            <person name="Wood J."/>
            <person name="Clark S."/>
            <person name="Pelan S."/>
            <person name="Griffiths G."/>
            <person name="Smith M."/>
            <person name="Glithero R."/>
            <person name="Howden P."/>
            <person name="Barker N."/>
            <person name="Lloyd C."/>
            <person name="Stevens C."/>
            <person name="Harley J."/>
            <person name="Holt K."/>
            <person name="Panagiotidis G."/>
            <person name="Lovell J."/>
            <person name="Beasley H."/>
            <person name="Henderson C."/>
            <person name="Gordon D."/>
            <person name="Auger K."/>
            <person name="Wright D."/>
            <person name="Collins J."/>
            <person name="Raisen C."/>
            <person name="Dyer L."/>
            <person name="Leung K."/>
            <person name="Robertson L."/>
            <person name="Ambridge K."/>
            <person name="Leongamornlert D."/>
            <person name="McGuire S."/>
            <person name="Gilderthorp R."/>
            <person name="Griffiths C."/>
            <person name="Manthravadi D."/>
            <person name="Nichol S."/>
            <person name="Barker G."/>
            <person name="Whitehead S."/>
            <person name="Kay M."/>
            <person name="Brown J."/>
            <person name="Murnane C."/>
            <person name="Gray E."/>
            <person name="Humphries M."/>
            <person name="Sycamore N."/>
            <person name="Barker D."/>
            <person name="Saunders D."/>
            <person name="Wallis J."/>
            <person name="Babbage A."/>
            <person name="Hammond S."/>
            <person name="Mashreghi-Mohammadi M."/>
            <person name="Barr L."/>
            <person name="Martin S."/>
            <person name="Wray P."/>
            <person name="Ellington A."/>
            <person name="Matthews N."/>
            <person name="Ellwood M."/>
            <person name="Woodmansey R."/>
            <person name="Clark G."/>
            <person name="Cooper J."/>
            <person name="Cooper J."/>
            <person name="Tromans A."/>
            <person name="Grafham D."/>
            <person name="Skuce C."/>
            <person name="Pandian R."/>
            <person name="Andrews R."/>
            <person name="Harrison E."/>
            <person name="Kimberley A."/>
            <person name="Garnett J."/>
            <person name="Fosker N."/>
            <person name="Hall R."/>
            <person name="Garner P."/>
            <person name="Kelly D."/>
            <person name="Bird C."/>
            <person name="Palmer S."/>
            <person name="Gehring I."/>
            <person name="Berger A."/>
            <person name="Dooley C.M."/>
            <person name="Ersan-Urun Z."/>
            <person name="Eser C."/>
            <person name="Geiger H."/>
            <person name="Geisler M."/>
            <person name="Karotki L."/>
            <person name="Kirn A."/>
            <person name="Konantz J."/>
            <person name="Konantz M."/>
            <person name="Oberlander M."/>
            <person name="Rudolph-Geiger S."/>
            <person name="Teucke M."/>
            <person name="Lanz C."/>
            <person name="Raddatz G."/>
            <person name="Osoegawa K."/>
            <person name="Zhu B."/>
            <person name="Rapp A."/>
            <person name="Widaa S."/>
            <person name="Langford C."/>
            <person name="Yang F."/>
            <person name="Schuster S.C."/>
            <person name="Carter N.P."/>
            <person name="Harrow J."/>
            <person name="Ning Z."/>
            <person name="Herrero J."/>
            <person name="Searle S.M."/>
            <person name="Enright A."/>
            <person name="Geisler R."/>
            <person name="Plasterk R.H."/>
            <person name="Lee C."/>
            <person name="Westerfield M."/>
            <person name="de Jong P.J."/>
            <person name="Zon L.I."/>
            <person name="Postlethwait J.H."/>
            <person name="Nusslein-Volhard C."/>
            <person name="Hubbard T.J."/>
            <person name="Roest Crollius H."/>
            <person name="Rogers J."/>
            <person name="Stemple D.L."/>
        </authorList>
    </citation>
    <scope>NUCLEOTIDE SEQUENCE [LARGE SCALE GENOMIC DNA]</scope>
    <source>
        <strain evidence="7">Tuebingen</strain>
    </source>
</reference>
<feature type="compositionally biased region" description="Polar residues" evidence="4">
    <location>
        <begin position="523"/>
        <end position="534"/>
    </location>
</feature>
<dbReference type="SMART" id="SM00317">
    <property type="entry name" value="SET"/>
    <property type="match status" value="1"/>
</dbReference>
<dbReference type="Ensembl" id="ENSDART00000111907.4">
    <property type="protein sequence ID" value="ENSDARP00000098393.4"/>
    <property type="gene ID" value="ENSDARG00000076451.5"/>
</dbReference>
<dbReference type="PROSITE" id="PS50280">
    <property type="entry name" value="SET"/>
    <property type="match status" value="1"/>
</dbReference>
<keyword evidence="8" id="KW-1185">Reference proteome</keyword>
<feature type="domain" description="C2H2-type" evidence="5">
    <location>
        <begin position="471"/>
        <end position="494"/>
    </location>
</feature>
<evidence type="ECO:0000256" key="4">
    <source>
        <dbReference type="SAM" id="MobiDB-lite"/>
    </source>
</evidence>
<feature type="compositionally biased region" description="Pro residues" evidence="4">
    <location>
        <begin position="946"/>
        <end position="961"/>
    </location>
</feature>
<dbReference type="ExpressionAtlas" id="F1QGQ8">
    <property type="expression patterns" value="baseline and differential"/>
</dbReference>
<dbReference type="InterPro" id="IPR050331">
    <property type="entry name" value="Zinc_finger"/>
</dbReference>
<evidence type="ECO:0000256" key="3">
    <source>
        <dbReference type="PROSITE-ProRule" id="PRU00042"/>
    </source>
</evidence>
<feature type="compositionally biased region" description="Polar residues" evidence="4">
    <location>
        <begin position="798"/>
        <end position="817"/>
    </location>
</feature>
<dbReference type="ZFIN" id="ZDB-GENE-080613-3">
    <property type="gene designation" value="prdm2b"/>
</dbReference>
<dbReference type="CTD" id="797296"/>
<feature type="compositionally biased region" description="Polar residues" evidence="4">
    <location>
        <begin position="435"/>
        <end position="445"/>
    </location>
</feature>
<evidence type="ECO:0000313" key="10">
    <source>
        <dbReference type="ZFIN" id="ZDB-GENE-080613-3"/>
    </source>
</evidence>
<feature type="compositionally biased region" description="Basic and acidic residues" evidence="4">
    <location>
        <begin position="1739"/>
        <end position="1754"/>
    </location>
</feature>
<dbReference type="InterPro" id="IPR001214">
    <property type="entry name" value="SET_dom"/>
</dbReference>
<feature type="domain" description="C2H2-type" evidence="5">
    <location>
        <begin position="1187"/>
        <end position="1214"/>
    </location>
</feature>
<protein>
    <submittedName>
        <fullName evidence="9">PR domain zinc finger protein 2</fullName>
    </submittedName>
    <submittedName>
        <fullName evidence="7">PR domain-containing 2, with ZNF domain b</fullName>
    </submittedName>
</protein>
<feature type="region of interest" description="Disordered" evidence="4">
    <location>
        <begin position="380"/>
        <end position="466"/>
    </location>
</feature>
<dbReference type="InterPro" id="IPR013087">
    <property type="entry name" value="Znf_C2H2_type"/>
</dbReference>
<keyword evidence="1" id="KW-0805">Transcription regulation</keyword>
<feature type="domain" description="C2H2-type" evidence="5">
    <location>
        <begin position="1244"/>
        <end position="1272"/>
    </location>
</feature>
<gene>
    <name evidence="7 9 10" type="primary">prdm2b</name>
</gene>
<reference evidence="9" key="3">
    <citation type="submission" date="2025-04" db="UniProtKB">
        <authorList>
            <consortium name="RefSeq"/>
        </authorList>
    </citation>
    <scope>IDENTIFICATION</scope>
    <source>
        <strain evidence="9">Tuebingen</strain>
    </source>
</reference>
<accession>F1QGQ8</accession>
<feature type="compositionally biased region" description="Polar residues" evidence="4">
    <location>
        <begin position="394"/>
        <end position="417"/>
    </location>
</feature>
<feature type="domain" description="C2H2-type" evidence="5">
    <location>
        <begin position="1402"/>
        <end position="1431"/>
    </location>
</feature>
<dbReference type="InterPro" id="IPR036236">
    <property type="entry name" value="Znf_C2H2_sf"/>
</dbReference>
<dbReference type="GO" id="GO:0000981">
    <property type="term" value="F:DNA-binding transcription factor activity, RNA polymerase II-specific"/>
    <property type="evidence" value="ECO:0000318"/>
    <property type="project" value="GO_Central"/>
</dbReference>
<feature type="region of interest" description="Disordered" evidence="4">
    <location>
        <begin position="1556"/>
        <end position="1667"/>
    </location>
</feature>
<feature type="compositionally biased region" description="Low complexity" evidence="4">
    <location>
        <begin position="264"/>
        <end position="277"/>
    </location>
</feature>
<feature type="region of interest" description="Disordered" evidence="4">
    <location>
        <begin position="647"/>
        <end position="667"/>
    </location>
</feature>
<dbReference type="STRING" id="7955.ENSDARP00000098393"/>
<feature type="compositionally biased region" description="Basic residues" evidence="4">
    <location>
        <begin position="160"/>
        <end position="171"/>
    </location>
</feature>
<organism evidence="7">
    <name type="scientific">Danio rerio</name>
    <name type="common">Zebrafish</name>
    <name type="synonym">Brachydanio rerio</name>
    <dbReference type="NCBI Taxonomy" id="7955"/>
    <lineage>
        <taxon>Eukaryota</taxon>
        <taxon>Metazoa</taxon>
        <taxon>Chordata</taxon>
        <taxon>Craniata</taxon>
        <taxon>Vertebrata</taxon>
        <taxon>Euteleostomi</taxon>
        <taxon>Actinopterygii</taxon>
        <taxon>Neopterygii</taxon>
        <taxon>Teleostei</taxon>
        <taxon>Ostariophysi</taxon>
        <taxon>Cypriniformes</taxon>
        <taxon>Danionidae</taxon>
        <taxon>Danioninae</taxon>
        <taxon>Danio</taxon>
    </lineage>
</organism>
<dbReference type="GO" id="GO:0042054">
    <property type="term" value="F:histone methyltransferase activity"/>
    <property type="evidence" value="ECO:0007669"/>
    <property type="project" value="InterPro"/>
</dbReference>
<proteinExistence type="evidence at protein level"/>
<dbReference type="GO" id="GO:0008270">
    <property type="term" value="F:zinc ion binding"/>
    <property type="evidence" value="ECO:0007669"/>
    <property type="project" value="UniProtKB-KW"/>
</dbReference>
<dbReference type="InterPro" id="IPR046341">
    <property type="entry name" value="SET_dom_sf"/>
</dbReference>
<dbReference type="Proteomes" id="UP000000437">
    <property type="component" value="Chromosome 11"/>
</dbReference>
<feature type="region of interest" description="Disordered" evidence="4">
    <location>
        <begin position="150"/>
        <end position="337"/>
    </location>
</feature>
<feature type="compositionally biased region" description="Low complexity" evidence="4">
    <location>
        <begin position="418"/>
        <end position="434"/>
    </location>
</feature>
<evidence type="ECO:0007829" key="11">
    <source>
        <dbReference type="PeptideAtlas" id="F1QGQ8"/>
    </source>
</evidence>
<dbReference type="Bgee" id="ENSDARG00000076451">
    <property type="expression patterns" value="Expressed in caudal fin and 26 other cell types or tissues"/>
</dbReference>
<feature type="domain" description="C2H2-type" evidence="5">
    <location>
        <begin position="336"/>
        <end position="363"/>
    </location>
</feature>
<dbReference type="AGR" id="ZFIN:ZDB-GENE-080613-3"/>
<keyword evidence="11" id="KW-1267">Proteomics identification</keyword>
<keyword evidence="3" id="KW-0479">Metal-binding</keyword>
<accession>A0A8M1RHI6</accession>
<feature type="compositionally biased region" description="Basic and acidic residues" evidence="4">
    <location>
        <begin position="446"/>
        <end position="466"/>
    </location>
</feature>
<evidence type="ECO:0000256" key="1">
    <source>
        <dbReference type="ARBA" id="ARBA00023015"/>
    </source>
</evidence>
<dbReference type="Pfam" id="PF13912">
    <property type="entry name" value="zf-C2H2_6"/>
    <property type="match status" value="1"/>
</dbReference>
<dbReference type="FunFam" id="2.170.270.10:FF:000100">
    <property type="entry name" value="PR domain-containing 2, with ZNF domain b"/>
    <property type="match status" value="1"/>
</dbReference>
<feature type="compositionally biased region" description="Acidic residues" evidence="4">
    <location>
        <begin position="321"/>
        <end position="332"/>
    </location>
</feature>
<feature type="compositionally biased region" description="Polar residues" evidence="4">
    <location>
        <begin position="888"/>
        <end position="902"/>
    </location>
</feature>
<dbReference type="AlphaFoldDB" id="F1QGQ8"/>
<feature type="region of interest" description="Disordered" evidence="4">
    <location>
        <begin position="879"/>
        <end position="1141"/>
    </location>
</feature>
<feature type="compositionally biased region" description="Low complexity" evidence="4">
    <location>
        <begin position="655"/>
        <end position="667"/>
    </location>
</feature>
<dbReference type="OMA" id="MASRCPS"/>
<name>F1QGQ8_DANRE</name>
<feature type="domain" description="C2H2-type" evidence="5">
    <location>
        <begin position="1527"/>
        <end position="1554"/>
    </location>
</feature>